<keyword evidence="5 8" id="KW-1133">Transmembrane helix</keyword>
<accession>A0A1M6KG08</accession>
<feature type="transmembrane region" description="Helical" evidence="8">
    <location>
        <begin position="122"/>
        <end position="144"/>
    </location>
</feature>
<dbReference type="CDD" id="cd06853">
    <property type="entry name" value="GT_WecA_like"/>
    <property type="match status" value="1"/>
</dbReference>
<dbReference type="RefSeq" id="WP_073314739.1">
    <property type="nucleotide sequence ID" value="NZ_FQZN01000037.1"/>
</dbReference>
<feature type="transmembrane region" description="Helical" evidence="8">
    <location>
        <begin position="199"/>
        <end position="216"/>
    </location>
</feature>
<organism evidence="9 10">
    <name type="scientific">Bacteroides stercorirosoris</name>
    <dbReference type="NCBI Taxonomy" id="871324"/>
    <lineage>
        <taxon>Bacteria</taxon>
        <taxon>Pseudomonadati</taxon>
        <taxon>Bacteroidota</taxon>
        <taxon>Bacteroidia</taxon>
        <taxon>Bacteroidales</taxon>
        <taxon>Bacteroidaceae</taxon>
        <taxon>Bacteroides</taxon>
    </lineage>
</organism>
<dbReference type="GO" id="GO:0009103">
    <property type="term" value="P:lipopolysaccharide biosynthetic process"/>
    <property type="evidence" value="ECO:0007669"/>
    <property type="project" value="TreeGrafter"/>
</dbReference>
<dbReference type="GO" id="GO:0016780">
    <property type="term" value="F:phosphotransferase activity, for other substituted phosphate groups"/>
    <property type="evidence" value="ECO:0007669"/>
    <property type="project" value="InterPro"/>
</dbReference>
<evidence type="ECO:0000256" key="7">
    <source>
        <dbReference type="PIRSR" id="PIRSR600715-1"/>
    </source>
</evidence>
<feature type="transmembrane region" description="Helical" evidence="8">
    <location>
        <begin position="150"/>
        <end position="168"/>
    </location>
</feature>
<dbReference type="GO" id="GO:0071555">
    <property type="term" value="P:cell wall organization"/>
    <property type="evidence" value="ECO:0007669"/>
    <property type="project" value="TreeGrafter"/>
</dbReference>
<keyword evidence="10" id="KW-1185">Reference proteome</keyword>
<feature type="transmembrane region" description="Helical" evidence="8">
    <location>
        <begin position="6"/>
        <end position="31"/>
    </location>
</feature>
<name>A0A1M6KG08_9BACE</name>
<evidence type="ECO:0000256" key="2">
    <source>
        <dbReference type="ARBA" id="ARBA00022475"/>
    </source>
</evidence>
<sequence length="372" mass="41893">MTICLFETVVVFAVSCLLSAMIIPKISLVAFKRRLFDPLSERKLHTTPIPRLGGIAFFPCIIVPISLVIACHNLCTDSNLLSWKQSTCLLTLFSCLFILYLMGMRDDLIGMRYRAKFIIQTLCGLLLVASGFCFDNLYGLFGIYELPRYIGIPFTVFIIVYIMNAINLIDGIDGLASGLSMIAFFAFGCMFVGLHWWLYAFISFAALGALIPFFYYNMFGQPHRGRKVFMGDTGSLTIGLLLAVMAIHLSMFDPVKEITFPGAIVTAFSFLLVPMLDVVRVVLHRLRNHKPPFLPDKNHIHHKFIALGMSQRRALSFILSIAWAFIAVNAVLASHMSVTVLFLLDVAVWTAMHFYITAKISKRTSKQYKRII</sequence>
<feature type="binding site" evidence="7">
    <location>
        <position position="167"/>
    </location>
    <ligand>
        <name>Mg(2+)</name>
        <dbReference type="ChEBI" id="CHEBI:18420"/>
    </ligand>
</feature>
<keyword evidence="4 8" id="KW-0812">Transmembrane</keyword>
<keyword evidence="6 8" id="KW-0472">Membrane</keyword>
<proteinExistence type="predicted"/>
<feature type="transmembrane region" description="Helical" evidence="8">
    <location>
        <begin position="82"/>
        <end position="101"/>
    </location>
</feature>
<evidence type="ECO:0000256" key="4">
    <source>
        <dbReference type="ARBA" id="ARBA00022692"/>
    </source>
</evidence>
<reference evidence="10" key="1">
    <citation type="submission" date="2016-11" db="EMBL/GenBank/DDBJ databases">
        <authorList>
            <person name="Varghese N."/>
            <person name="Submissions S."/>
        </authorList>
    </citation>
    <scope>NUCLEOTIDE SEQUENCE [LARGE SCALE GENOMIC DNA]</scope>
    <source>
        <strain evidence="10">DSM 26884</strain>
    </source>
</reference>
<dbReference type="PROSITE" id="PS01348">
    <property type="entry name" value="MRAY_2"/>
    <property type="match status" value="1"/>
</dbReference>
<evidence type="ECO:0000256" key="6">
    <source>
        <dbReference type="ARBA" id="ARBA00023136"/>
    </source>
</evidence>
<dbReference type="GO" id="GO:0046872">
    <property type="term" value="F:metal ion binding"/>
    <property type="evidence" value="ECO:0007669"/>
    <property type="project" value="UniProtKB-KW"/>
</dbReference>
<dbReference type="InterPro" id="IPR018480">
    <property type="entry name" value="PNAcMuramoyl-5peptid_Trfase_CS"/>
</dbReference>
<dbReference type="PANTHER" id="PTHR22926">
    <property type="entry name" value="PHOSPHO-N-ACETYLMURAMOYL-PENTAPEPTIDE-TRANSFERASE"/>
    <property type="match status" value="1"/>
</dbReference>
<feature type="transmembrane region" description="Helical" evidence="8">
    <location>
        <begin position="314"/>
        <end position="332"/>
    </location>
</feature>
<dbReference type="GeneID" id="92714276"/>
<comment type="cofactor">
    <cofactor evidence="7">
        <name>Mg(2+)</name>
        <dbReference type="ChEBI" id="CHEBI:18420"/>
    </cofactor>
</comment>
<gene>
    <name evidence="9" type="ORF">SAMN05444350_13710</name>
</gene>
<protein>
    <submittedName>
        <fullName evidence="9">UDP-N-acetylmuramyl pentapeptide phosphotransferase/UDP-N-acetylglucosamine-1-phosphate transferase</fullName>
    </submittedName>
</protein>
<feature type="transmembrane region" description="Helical" evidence="8">
    <location>
        <begin position="175"/>
        <end position="193"/>
    </location>
</feature>
<feature type="transmembrane region" description="Helical" evidence="8">
    <location>
        <begin position="338"/>
        <end position="356"/>
    </location>
</feature>
<feature type="binding site" evidence="7">
    <location>
        <position position="232"/>
    </location>
    <ligand>
        <name>Mg(2+)</name>
        <dbReference type="ChEBI" id="CHEBI:18420"/>
    </ligand>
</feature>
<comment type="subcellular location">
    <subcellularLocation>
        <location evidence="1">Cell membrane</location>
        <topology evidence="1">Multi-pass membrane protein</topology>
    </subcellularLocation>
</comment>
<keyword evidence="2" id="KW-1003">Cell membrane</keyword>
<dbReference type="GO" id="GO:0005886">
    <property type="term" value="C:plasma membrane"/>
    <property type="evidence" value="ECO:0007669"/>
    <property type="project" value="UniProtKB-SubCell"/>
</dbReference>
<feature type="transmembrane region" description="Helical" evidence="8">
    <location>
        <begin position="228"/>
        <end position="252"/>
    </location>
</feature>
<keyword evidence="3 9" id="KW-0808">Transferase</keyword>
<evidence type="ECO:0000256" key="3">
    <source>
        <dbReference type="ARBA" id="ARBA00022679"/>
    </source>
</evidence>
<dbReference type="PANTHER" id="PTHR22926:SF3">
    <property type="entry name" value="UNDECAPRENYL-PHOSPHATE ALPHA-N-ACETYLGLUCOSAMINYL 1-PHOSPHATE TRANSFERASE"/>
    <property type="match status" value="1"/>
</dbReference>
<keyword evidence="7" id="KW-0479">Metal-binding</keyword>
<dbReference type="InterPro" id="IPR000715">
    <property type="entry name" value="Glycosyl_transferase_4"/>
</dbReference>
<dbReference type="EMBL" id="FQZN01000037">
    <property type="protein sequence ID" value="SHJ57802.1"/>
    <property type="molecule type" value="Genomic_DNA"/>
</dbReference>
<dbReference type="AlphaFoldDB" id="A0A1M6KG08"/>
<feature type="transmembrane region" description="Helical" evidence="8">
    <location>
        <begin position="52"/>
        <end position="70"/>
    </location>
</feature>
<evidence type="ECO:0000256" key="8">
    <source>
        <dbReference type="SAM" id="Phobius"/>
    </source>
</evidence>
<dbReference type="Proteomes" id="UP000184192">
    <property type="component" value="Unassembled WGS sequence"/>
</dbReference>
<dbReference type="eggNOG" id="COG0472">
    <property type="taxonomic scope" value="Bacteria"/>
</dbReference>
<evidence type="ECO:0000256" key="5">
    <source>
        <dbReference type="ARBA" id="ARBA00022989"/>
    </source>
</evidence>
<evidence type="ECO:0000256" key="1">
    <source>
        <dbReference type="ARBA" id="ARBA00004651"/>
    </source>
</evidence>
<evidence type="ECO:0000313" key="10">
    <source>
        <dbReference type="Proteomes" id="UP000184192"/>
    </source>
</evidence>
<feature type="transmembrane region" description="Helical" evidence="8">
    <location>
        <begin position="258"/>
        <end position="283"/>
    </location>
</feature>
<evidence type="ECO:0000313" key="9">
    <source>
        <dbReference type="EMBL" id="SHJ57802.1"/>
    </source>
</evidence>
<dbReference type="Pfam" id="PF00953">
    <property type="entry name" value="Glycos_transf_4"/>
    <property type="match status" value="1"/>
</dbReference>
<keyword evidence="7" id="KW-0460">Magnesium</keyword>
<dbReference type="GO" id="GO:0044038">
    <property type="term" value="P:cell wall macromolecule biosynthetic process"/>
    <property type="evidence" value="ECO:0007669"/>
    <property type="project" value="TreeGrafter"/>
</dbReference>